<dbReference type="GO" id="GO:0004794">
    <property type="term" value="F:threonine deaminase activity"/>
    <property type="evidence" value="ECO:0007669"/>
    <property type="project" value="TreeGrafter"/>
</dbReference>
<dbReference type="EMBL" id="CP083976">
    <property type="protein sequence ID" value="UZF48484.1"/>
    <property type="molecule type" value="Genomic_DNA"/>
</dbReference>
<keyword evidence="5" id="KW-0614">Plasmid</keyword>
<gene>
    <name evidence="5" type="ORF">KUM34_029360</name>
</gene>
<name>A0AA46X1M4_RHORH</name>
<evidence type="ECO:0000256" key="2">
    <source>
        <dbReference type="ARBA" id="ARBA00022898"/>
    </source>
</evidence>
<dbReference type="InterPro" id="IPR050147">
    <property type="entry name" value="Ser/Thr_Dehydratase"/>
</dbReference>
<feature type="domain" description="Tryptophan synthase beta chain-like PALP" evidence="4">
    <location>
        <begin position="15"/>
        <end position="275"/>
    </location>
</feature>
<evidence type="ECO:0000313" key="5">
    <source>
        <dbReference type="EMBL" id="UZF48484.1"/>
    </source>
</evidence>
<geneLocation type="plasmid" evidence="5 6">
    <name>pGD02.2.2</name>
</geneLocation>
<evidence type="ECO:0000259" key="4">
    <source>
        <dbReference type="Pfam" id="PF00291"/>
    </source>
</evidence>
<proteinExistence type="predicted"/>
<accession>A0AA46X1M4</accession>
<dbReference type="GO" id="GO:0006565">
    <property type="term" value="P:L-serine catabolic process"/>
    <property type="evidence" value="ECO:0007669"/>
    <property type="project" value="TreeGrafter"/>
</dbReference>
<dbReference type="GO" id="GO:0003941">
    <property type="term" value="F:L-serine ammonia-lyase activity"/>
    <property type="evidence" value="ECO:0007669"/>
    <property type="project" value="TreeGrafter"/>
</dbReference>
<dbReference type="SUPFAM" id="SSF53686">
    <property type="entry name" value="Tryptophan synthase beta subunit-like PLP-dependent enzymes"/>
    <property type="match status" value="1"/>
</dbReference>
<dbReference type="PANTHER" id="PTHR48078">
    <property type="entry name" value="THREONINE DEHYDRATASE, MITOCHONDRIAL-RELATED"/>
    <property type="match status" value="1"/>
</dbReference>
<sequence length="333" mass="35458">MTIDTSDNTGFNSSPTPMHRVSFNDGRAVFFKDETKQESGAFKIRGVRNRLRRSTTAGVVVTASTGNHGAACALASKDMNRPCHVFVPASTPTRKTSRIEEAGAVLHKVPGDYAACDEHARAFAELHGGEYIPSFDDIDIIEGHTSLFTELLEVTGPLKVLYVPVGGGGLISAAVLTFRDTSTTVVGVELKDAASMKQSLARGERTAVDVPDGIAEGLCVRTIGRIPFQILREHPVEIVEVTVADLAAACRFLDENCGIRPELAGAAATAGMMVAPRGAGVTACVVSGGNIDAATWNEQVLGLPRLHAAHRSNRILSQKARSRSSLSRKRLAW</sequence>
<dbReference type="RefSeq" id="WP_229583342.1">
    <property type="nucleotide sequence ID" value="NZ_CP083976.1"/>
</dbReference>
<dbReference type="PANTHER" id="PTHR48078:SF6">
    <property type="entry name" value="L-THREONINE DEHYDRATASE CATABOLIC TDCB"/>
    <property type="match status" value="1"/>
</dbReference>
<organism evidence="5 6">
    <name type="scientific">Rhodococcus rhodochrous</name>
    <dbReference type="NCBI Taxonomy" id="1829"/>
    <lineage>
        <taxon>Bacteria</taxon>
        <taxon>Bacillati</taxon>
        <taxon>Actinomycetota</taxon>
        <taxon>Actinomycetes</taxon>
        <taxon>Mycobacteriales</taxon>
        <taxon>Nocardiaceae</taxon>
        <taxon>Rhodococcus</taxon>
    </lineage>
</organism>
<dbReference type="InterPro" id="IPR036052">
    <property type="entry name" value="TrpB-like_PALP_sf"/>
</dbReference>
<dbReference type="GO" id="GO:0009097">
    <property type="term" value="P:isoleucine biosynthetic process"/>
    <property type="evidence" value="ECO:0007669"/>
    <property type="project" value="TreeGrafter"/>
</dbReference>
<keyword evidence="2" id="KW-0663">Pyridoxal phosphate</keyword>
<protein>
    <submittedName>
        <fullName evidence="5">Pyridoxal-phosphate dependent enzyme</fullName>
    </submittedName>
</protein>
<dbReference type="InterPro" id="IPR001926">
    <property type="entry name" value="TrpB-like_PALP"/>
</dbReference>
<dbReference type="AlphaFoldDB" id="A0AA46X1M4"/>
<evidence type="ECO:0000256" key="1">
    <source>
        <dbReference type="ARBA" id="ARBA00001933"/>
    </source>
</evidence>
<reference evidence="5 6" key="1">
    <citation type="journal article" date="2021" name="Front. Microbiol.">
        <title>Bacterial Transformation of Aromatic Monomers in Softwood Black Liquor.</title>
        <authorList>
            <person name="Navas L.E."/>
            <person name="Dexter G."/>
            <person name="Liu J."/>
            <person name="Levy-Booth D."/>
            <person name="Cho M."/>
            <person name="Jang S.K."/>
            <person name="Mansfield S.D."/>
            <person name="Renneckar S."/>
            <person name="Mohn W.W."/>
            <person name="Eltis L.D."/>
        </authorList>
    </citation>
    <scope>NUCLEOTIDE SEQUENCE [LARGE SCALE GENOMIC DNA]</scope>
    <source>
        <strain evidence="5 6">GD02</strain>
    </source>
</reference>
<keyword evidence="3" id="KW-0456">Lyase</keyword>
<evidence type="ECO:0000256" key="3">
    <source>
        <dbReference type="ARBA" id="ARBA00023239"/>
    </source>
</evidence>
<evidence type="ECO:0000313" key="6">
    <source>
        <dbReference type="Proteomes" id="UP001162740"/>
    </source>
</evidence>
<dbReference type="Pfam" id="PF00291">
    <property type="entry name" value="PALP"/>
    <property type="match status" value="1"/>
</dbReference>
<dbReference type="Gene3D" id="3.40.50.1100">
    <property type="match status" value="2"/>
</dbReference>
<dbReference type="Proteomes" id="UP001162740">
    <property type="component" value="Plasmid pGD02.2.2"/>
</dbReference>
<comment type="cofactor">
    <cofactor evidence="1">
        <name>pyridoxal 5'-phosphate</name>
        <dbReference type="ChEBI" id="CHEBI:597326"/>
    </cofactor>
</comment>
<dbReference type="GO" id="GO:0006567">
    <property type="term" value="P:L-threonine catabolic process"/>
    <property type="evidence" value="ECO:0007669"/>
    <property type="project" value="TreeGrafter"/>
</dbReference>